<keyword evidence="5" id="KW-0276">Fatty acid metabolism</keyword>
<keyword evidence="16" id="KW-1185">Reference proteome</keyword>
<dbReference type="FunFam" id="3.40.47.10:FF:000010">
    <property type="entry name" value="Acetyl-CoA acetyltransferase (Thiolase)"/>
    <property type="match status" value="1"/>
</dbReference>
<evidence type="ECO:0000256" key="12">
    <source>
        <dbReference type="RuleBase" id="RU003557"/>
    </source>
</evidence>
<evidence type="ECO:0000256" key="1">
    <source>
        <dbReference type="ARBA" id="ARBA00004275"/>
    </source>
</evidence>
<comment type="caution">
    <text evidence="15">The sequence shown here is derived from an EMBL/GenBank/DDBJ whole genome shotgun (WGS) entry which is preliminary data.</text>
</comment>
<dbReference type="EMBL" id="MBFS01002140">
    <property type="protein sequence ID" value="PVV00274.1"/>
    <property type="molecule type" value="Genomic_DNA"/>
</dbReference>
<dbReference type="AlphaFoldDB" id="A0A2T9Z6Q4"/>
<evidence type="ECO:0000259" key="14">
    <source>
        <dbReference type="Pfam" id="PF02803"/>
    </source>
</evidence>
<dbReference type="Proteomes" id="UP000245609">
    <property type="component" value="Unassembled WGS sequence"/>
</dbReference>
<dbReference type="InterPro" id="IPR020613">
    <property type="entry name" value="Thiolase_CS"/>
</dbReference>
<keyword evidence="9 12" id="KW-0012">Acyltransferase</keyword>
<dbReference type="GO" id="GO:0010124">
    <property type="term" value="P:phenylacetate catabolic process"/>
    <property type="evidence" value="ECO:0007669"/>
    <property type="project" value="TreeGrafter"/>
</dbReference>
<dbReference type="OrthoDB" id="5404651at2759"/>
<dbReference type="PROSITE" id="PS00737">
    <property type="entry name" value="THIOLASE_2"/>
    <property type="match status" value="1"/>
</dbReference>
<dbReference type="InterPro" id="IPR002155">
    <property type="entry name" value="Thiolase"/>
</dbReference>
<dbReference type="InterPro" id="IPR020615">
    <property type="entry name" value="Thiolase_acyl_enz_int_AS"/>
</dbReference>
<comment type="similarity">
    <text evidence="3 12">Belongs to the thiolase-like superfamily. Thiolase family.</text>
</comment>
<dbReference type="InterPro" id="IPR016039">
    <property type="entry name" value="Thiolase-like"/>
</dbReference>
<keyword evidence="8" id="KW-0576">Peroxisome</keyword>
<evidence type="ECO:0000256" key="5">
    <source>
        <dbReference type="ARBA" id="ARBA00022832"/>
    </source>
</evidence>
<dbReference type="PROSITE" id="PS00098">
    <property type="entry name" value="THIOLASE_1"/>
    <property type="match status" value="1"/>
</dbReference>
<keyword evidence="7" id="KW-0443">Lipid metabolism</keyword>
<proteinExistence type="inferred from homology"/>
<keyword evidence="6" id="KW-0809">Transit peptide</keyword>
<dbReference type="GO" id="GO:0006635">
    <property type="term" value="P:fatty acid beta-oxidation"/>
    <property type="evidence" value="ECO:0007669"/>
    <property type="project" value="TreeGrafter"/>
</dbReference>
<evidence type="ECO:0000256" key="9">
    <source>
        <dbReference type="ARBA" id="ARBA00023315"/>
    </source>
</evidence>
<dbReference type="GO" id="GO:0005777">
    <property type="term" value="C:peroxisome"/>
    <property type="evidence" value="ECO:0007669"/>
    <property type="project" value="UniProtKB-SubCell"/>
</dbReference>
<evidence type="ECO:0000313" key="16">
    <source>
        <dbReference type="Proteomes" id="UP000245609"/>
    </source>
</evidence>
<dbReference type="CDD" id="cd00751">
    <property type="entry name" value="thiolase"/>
    <property type="match status" value="1"/>
</dbReference>
<feature type="active site" description="Proton acceptor" evidence="11">
    <location>
        <position position="404"/>
    </location>
</feature>
<gene>
    <name evidence="15" type="ORF">BB560_005351</name>
</gene>
<dbReference type="PANTHER" id="PTHR43853:SF8">
    <property type="entry name" value="3-KETOACYL-COA THIOLASE, PEROXISOMAL"/>
    <property type="match status" value="1"/>
</dbReference>
<dbReference type="SUPFAM" id="SSF53901">
    <property type="entry name" value="Thiolase-like"/>
    <property type="match status" value="2"/>
</dbReference>
<comment type="subcellular location">
    <subcellularLocation>
        <location evidence="1">Peroxisome</location>
    </subcellularLocation>
</comment>
<evidence type="ECO:0000256" key="4">
    <source>
        <dbReference type="ARBA" id="ARBA00022679"/>
    </source>
</evidence>
<evidence type="ECO:0000259" key="13">
    <source>
        <dbReference type="Pfam" id="PF00108"/>
    </source>
</evidence>
<dbReference type="PIRSF" id="PIRSF000429">
    <property type="entry name" value="Ac-CoA_Ac_transf"/>
    <property type="match status" value="1"/>
</dbReference>
<comment type="catalytic activity">
    <reaction evidence="10">
        <text>an acyl-CoA + acetyl-CoA = a 3-oxoacyl-CoA + CoA</text>
        <dbReference type="Rhea" id="RHEA:21564"/>
        <dbReference type="ChEBI" id="CHEBI:57287"/>
        <dbReference type="ChEBI" id="CHEBI:57288"/>
        <dbReference type="ChEBI" id="CHEBI:58342"/>
        <dbReference type="ChEBI" id="CHEBI:90726"/>
        <dbReference type="EC" id="2.3.1.16"/>
    </reaction>
</comment>
<dbReference type="InterPro" id="IPR050215">
    <property type="entry name" value="Thiolase-like_sf_Thiolase"/>
</dbReference>
<dbReference type="InterPro" id="IPR020617">
    <property type="entry name" value="Thiolase_C"/>
</dbReference>
<evidence type="ECO:0008006" key="17">
    <source>
        <dbReference type="Google" id="ProtNLM"/>
    </source>
</evidence>
<feature type="domain" description="Thiolase N-terminal" evidence="13">
    <location>
        <begin position="31"/>
        <end position="288"/>
    </location>
</feature>
<sequence length="418" mass="43432">MASNRLNQLASHLNGASASRSQIGVKSPDDVVIVSAVRTALTKGGKGGFKDTNAEYLLSCVLRAVLQRVNLDPALVDDVVVGNVLPPGGGASMARMAMLYAGYPESTSVMTVNRQCSSGLQAVAQTAAAIRDGTIEIGVGAGAESMSKFYGALGKSLAQQYNPEMLKQQNVRDCLLPMGTTSENVAHEFNITRSKQDSLAAASHARAAAAQRKGNFRDEIVPVATTIIDKDGTKRSVIISQDEGIRPETTVASLGKLKPVFKADGSTTAGNASQISDGAAAVLLMKRSRALELGLPIMGKFVTSAAVGVPPRVMGIGPAYAIPAAVKKANISIDDIDVIELNEAFASQAVYCIEKLGLDPKKVNPNGGAIALGHPLGCTGARQVSTLFNELKRTGKKIGAVSMCIGTGMGMCGIFEAE</sequence>
<keyword evidence="4 12" id="KW-0808">Transferase</keyword>
<evidence type="ECO:0000256" key="10">
    <source>
        <dbReference type="ARBA" id="ARBA00047605"/>
    </source>
</evidence>
<feature type="domain" description="Thiolase C-terminal" evidence="14">
    <location>
        <begin position="297"/>
        <end position="416"/>
    </location>
</feature>
<dbReference type="InterPro" id="IPR020616">
    <property type="entry name" value="Thiolase_N"/>
</dbReference>
<accession>A0A2T9Z6Q4</accession>
<evidence type="ECO:0000256" key="2">
    <source>
        <dbReference type="ARBA" id="ARBA00004872"/>
    </source>
</evidence>
<evidence type="ECO:0000256" key="3">
    <source>
        <dbReference type="ARBA" id="ARBA00010982"/>
    </source>
</evidence>
<dbReference type="Pfam" id="PF00108">
    <property type="entry name" value="Thiolase_N"/>
    <property type="match status" value="1"/>
</dbReference>
<dbReference type="GO" id="GO:0003988">
    <property type="term" value="F:acetyl-CoA C-acyltransferase activity"/>
    <property type="evidence" value="ECO:0007669"/>
    <property type="project" value="UniProtKB-EC"/>
</dbReference>
<evidence type="ECO:0000313" key="15">
    <source>
        <dbReference type="EMBL" id="PVV00274.1"/>
    </source>
</evidence>
<comment type="pathway">
    <text evidence="2">Lipid metabolism; fatty acid metabolism.</text>
</comment>
<protein>
    <recommendedName>
        <fullName evidence="17">3-ketoacyl-CoA thiolase</fullName>
    </recommendedName>
</protein>
<dbReference type="Pfam" id="PF02803">
    <property type="entry name" value="Thiolase_C"/>
    <property type="match status" value="1"/>
</dbReference>
<name>A0A2T9Z6Q4_9FUNG</name>
<feature type="active site" description="Proton acceptor" evidence="11">
    <location>
        <position position="374"/>
    </location>
</feature>
<organism evidence="15 16">
    <name type="scientific">Smittium megazygosporum</name>
    <dbReference type="NCBI Taxonomy" id="133381"/>
    <lineage>
        <taxon>Eukaryota</taxon>
        <taxon>Fungi</taxon>
        <taxon>Fungi incertae sedis</taxon>
        <taxon>Zoopagomycota</taxon>
        <taxon>Kickxellomycotina</taxon>
        <taxon>Harpellomycetes</taxon>
        <taxon>Harpellales</taxon>
        <taxon>Legeriomycetaceae</taxon>
        <taxon>Smittium</taxon>
    </lineage>
</organism>
<dbReference type="STRING" id="133381.A0A2T9Z6Q4"/>
<evidence type="ECO:0000256" key="6">
    <source>
        <dbReference type="ARBA" id="ARBA00022946"/>
    </source>
</evidence>
<evidence type="ECO:0000256" key="7">
    <source>
        <dbReference type="ARBA" id="ARBA00023098"/>
    </source>
</evidence>
<dbReference type="NCBIfam" id="TIGR01930">
    <property type="entry name" value="AcCoA-C-Actrans"/>
    <property type="match status" value="1"/>
</dbReference>
<dbReference type="PANTHER" id="PTHR43853">
    <property type="entry name" value="3-KETOACYL-COA THIOLASE, PEROXISOMAL"/>
    <property type="match status" value="1"/>
</dbReference>
<evidence type="ECO:0000256" key="8">
    <source>
        <dbReference type="ARBA" id="ARBA00023140"/>
    </source>
</evidence>
<dbReference type="Gene3D" id="3.40.47.10">
    <property type="match status" value="2"/>
</dbReference>
<evidence type="ECO:0000256" key="11">
    <source>
        <dbReference type="PIRSR" id="PIRSR000429-1"/>
    </source>
</evidence>
<feature type="active site" description="Acyl-thioester intermediate" evidence="11">
    <location>
        <position position="116"/>
    </location>
</feature>
<reference evidence="15 16" key="1">
    <citation type="journal article" date="2018" name="MBio">
        <title>Comparative Genomics Reveals the Core Gene Toolbox for the Fungus-Insect Symbiosis.</title>
        <authorList>
            <person name="Wang Y."/>
            <person name="Stata M."/>
            <person name="Wang W."/>
            <person name="Stajich J.E."/>
            <person name="White M.M."/>
            <person name="Moncalvo J.M."/>
        </authorList>
    </citation>
    <scope>NUCLEOTIDE SEQUENCE [LARGE SCALE GENOMIC DNA]</scope>
    <source>
        <strain evidence="15 16">SC-DP-2</strain>
    </source>
</reference>